<name>A0A1H7NSN8_9NOCA</name>
<dbReference type="PIRSF" id="PIRSF003085">
    <property type="entry name" value="CMAS"/>
    <property type="match status" value="1"/>
</dbReference>
<evidence type="ECO:0000256" key="1">
    <source>
        <dbReference type="ARBA" id="ARBA00010815"/>
    </source>
</evidence>
<proteinExistence type="inferred from homology"/>
<dbReference type="InterPro" id="IPR029063">
    <property type="entry name" value="SAM-dependent_MTases_sf"/>
</dbReference>
<keyword evidence="4" id="KW-0949">S-adenosyl-L-methionine</keyword>
<dbReference type="CDD" id="cd02440">
    <property type="entry name" value="AdoMet_MTases"/>
    <property type="match status" value="1"/>
</dbReference>
<dbReference type="Proteomes" id="UP000198677">
    <property type="component" value="Unassembled WGS sequence"/>
</dbReference>
<evidence type="ECO:0000256" key="2">
    <source>
        <dbReference type="ARBA" id="ARBA00022603"/>
    </source>
</evidence>
<dbReference type="SUPFAM" id="SSF53335">
    <property type="entry name" value="S-adenosyl-L-methionine-dependent methyltransferases"/>
    <property type="match status" value="1"/>
</dbReference>
<reference evidence="7" key="1">
    <citation type="submission" date="2016-10" db="EMBL/GenBank/DDBJ databases">
        <authorList>
            <person name="Varghese N."/>
            <person name="Submissions S."/>
        </authorList>
    </citation>
    <scope>NUCLEOTIDE SEQUENCE [LARGE SCALE GENOMIC DNA]</scope>
    <source>
        <strain evidence="7">DSM 44675</strain>
    </source>
</reference>
<evidence type="ECO:0000256" key="4">
    <source>
        <dbReference type="ARBA" id="ARBA00022691"/>
    </source>
</evidence>
<evidence type="ECO:0000256" key="3">
    <source>
        <dbReference type="ARBA" id="ARBA00022679"/>
    </source>
</evidence>
<dbReference type="PANTHER" id="PTHR43667">
    <property type="entry name" value="CYCLOPROPANE-FATTY-ACYL-PHOSPHOLIPID SYNTHASE"/>
    <property type="match status" value="1"/>
</dbReference>
<dbReference type="EMBL" id="FOAW01000007">
    <property type="protein sequence ID" value="SEL26590.1"/>
    <property type="molecule type" value="Genomic_DNA"/>
</dbReference>
<keyword evidence="3" id="KW-0808">Transferase</keyword>
<sequence>MTAERVRTDIDDRIWPGLADTPAGPRARFLAAGADRLFRRAAGRLEIRVEYPDGAIVGAGDRRDILPRMIIRRPDAFAARLADGGLIGFGEAYMAGDWTAPDLAAVLTAFAAGVETLVPRPLQRLRRLFAAAQPAGELGTEQNARSNVSRHYDLSNELFELFLDETMTYSAALFDGGQIGWDQLANAQRRKVDRLLDAAGVGPGTRLLEIGTGWGELCIRAARRGATVRSVTLSTQQQALARRRVAEAGHADSVWIDLLDYRAVEGEYDAIVSVEMIEAVGHRFWETYFATLDRLLAPDGTVALQAITMAHDRMLATRDTYTWVHKYIFPGGCLPSTQAIEAVTSRHTTLRVRELTSMGLHYAETLRLWKERFAARGAEVAALGFDEIFRRMWLFYLAYSEAGFRSAYLDVQQIVLDRGTGPR</sequence>
<dbReference type="PANTHER" id="PTHR43667:SF2">
    <property type="entry name" value="FATTY ACID C-METHYL TRANSFERASE"/>
    <property type="match status" value="1"/>
</dbReference>
<dbReference type="InterPro" id="IPR003333">
    <property type="entry name" value="CMAS"/>
</dbReference>
<dbReference type="Gene3D" id="3.40.50.150">
    <property type="entry name" value="Vaccinia Virus protein VP39"/>
    <property type="match status" value="1"/>
</dbReference>
<dbReference type="GO" id="GO:0008168">
    <property type="term" value="F:methyltransferase activity"/>
    <property type="evidence" value="ECO:0007669"/>
    <property type="project" value="UniProtKB-KW"/>
</dbReference>
<dbReference type="OrthoDB" id="9782855at2"/>
<dbReference type="Pfam" id="PF02353">
    <property type="entry name" value="CMAS"/>
    <property type="match status" value="1"/>
</dbReference>
<keyword evidence="5" id="KW-0443">Lipid metabolism</keyword>
<evidence type="ECO:0000313" key="7">
    <source>
        <dbReference type="Proteomes" id="UP000198677"/>
    </source>
</evidence>
<organism evidence="6 7">
    <name type="scientific">Rhodococcus maanshanensis</name>
    <dbReference type="NCBI Taxonomy" id="183556"/>
    <lineage>
        <taxon>Bacteria</taxon>
        <taxon>Bacillati</taxon>
        <taxon>Actinomycetota</taxon>
        <taxon>Actinomycetes</taxon>
        <taxon>Mycobacteriales</taxon>
        <taxon>Nocardiaceae</taxon>
        <taxon>Rhodococcus</taxon>
    </lineage>
</organism>
<dbReference type="GO" id="GO:0032259">
    <property type="term" value="P:methylation"/>
    <property type="evidence" value="ECO:0007669"/>
    <property type="project" value="UniProtKB-KW"/>
</dbReference>
<dbReference type="GO" id="GO:0008610">
    <property type="term" value="P:lipid biosynthetic process"/>
    <property type="evidence" value="ECO:0007669"/>
    <property type="project" value="InterPro"/>
</dbReference>
<keyword evidence="2" id="KW-0489">Methyltransferase</keyword>
<protein>
    <submittedName>
        <fullName evidence="6">Cyclopropane-fatty-acyl-phospholipid synthase</fullName>
    </submittedName>
</protein>
<gene>
    <name evidence="6" type="ORF">SAMN05444583_107135</name>
</gene>
<evidence type="ECO:0000256" key="5">
    <source>
        <dbReference type="ARBA" id="ARBA00023098"/>
    </source>
</evidence>
<dbReference type="AlphaFoldDB" id="A0A1H7NSN8"/>
<accession>A0A1H7NSN8</accession>
<dbReference type="InterPro" id="IPR050723">
    <property type="entry name" value="CFA/CMAS"/>
</dbReference>
<evidence type="ECO:0000313" key="6">
    <source>
        <dbReference type="EMBL" id="SEL26590.1"/>
    </source>
</evidence>
<comment type="similarity">
    <text evidence="1">Belongs to the CFA/CMAS family.</text>
</comment>
<keyword evidence="7" id="KW-1185">Reference proteome</keyword>